<keyword evidence="2" id="KW-0963">Cytoplasm</keyword>
<evidence type="ECO:0008006" key="7">
    <source>
        <dbReference type="Google" id="ProtNLM"/>
    </source>
</evidence>
<dbReference type="EMBL" id="CAJNOK010018174">
    <property type="protein sequence ID" value="CAF1277372.1"/>
    <property type="molecule type" value="Genomic_DNA"/>
</dbReference>
<reference evidence="5" key="1">
    <citation type="submission" date="2021-02" db="EMBL/GenBank/DDBJ databases">
        <authorList>
            <person name="Nowell W R."/>
        </authorList>
    </citation>
    <scope>NUCLEOTIDE SEQUENCE</scope>
</reference>
<evidence type="ECO:0000256" key="1">
    <source>
        <dbReference type="ARBA" id="ARBA00004245"/>
    </source>
</evidence>
<dbReference type="EMBL" id="CAJOBA010039735">
    <property type="protein sequence ID" value="CAF4082452.1"/>
    <property type="molecule type" value="Genomic_DNA"/>
</dbReference>
<proteinExistence type="predicted"/>
<protein>
    <recommendedName>
        <fullName evidence="7">Tropomodulin</fullName>
    </recommendedName>
</protein>
<dbReference type="Gene3D" id="3.80.10.10">
    <property type="entry name" value="Ribonuclease Inhibitor"/>
    <property type="match status" value="1"/>
</dbReference>
<dbReference type="InterPro" id="IPR032675">
    <property type="entry name" value="LRR_dom_sf"/>
</dbReference>
<dbReference type="PANTHER" id="PTHR24107">
    <property type="entry name" value="YNEIN REGULATORY COMPLEX SUBUNIT 5"/>
    <property type="match status" value="1"/>
</dbReference>
<name>A0A8S2Q2Q5_9BILA</name>
<dbReference type="GO" id="GO:0005856">
    <property type="term" value="C:cytoskeleton"/>
    <property type="evidence" value="ECO:0007669"/>
    <property type="project" value="UniProtKB-SubCell"/>
</dbReference>
<dbReference type="Proteomes" id="UP000677228">
    <property type="component" value="Unassembled WGS sequence"/>
</dbReference>
<evidence type="ECO:0000313" key="4">
    <source>
        <dbReference type="EMBL" id="CAF1277372.1"/>
    </source>
</evidence>
<evidence type="ECO:0000313" key="6">
    <source>
        <dbReference type="Proteomes" id="UP000682733"/>
    </source>
</evidence>
<evidence type="ECO:0000256" key="2">
    <source>
        <dbReference type="ARBA" id="ARBA00022490"/>
    </source>
</evidence>
<dbReference type="InterPro" id="IPR001611">
    <property type="entry name" value="Leu-rich_rpt"/>
</dbReference>
<dbReference type="PANTHER" id="PTHR24107:SF2">
    <property type="entry name" value="NLR FAMILY CARD DOMAIN CONTAINING 3"/>
    <property type="match status" value="1"/>
</dbReference>
<sequence>QVIKVLVPQLSYMTQLSSLTLRMKLRDSSDTTTQNAFELVAAFVVNELKANNTLTQLALADNQISERGVEALAEALKINHTLTQLDLSSNRMSDRGEAQTPKVNNTLTQLYLRGNPISVNGSEEPNCWDVKLLLDPLLWSNSATALRHYVSSDVQEEKDREQKDEQLLKREKCWRGH</sequence>
<evidence type="ECO:0000256" key="3">
    <source>
        <dbReference type="ARBA" id="ARBA00023212"/>
    </source>
</evidence>
<dbReference type="Proteomes" id="UP000682733">
    <property type="component" value="Unassembled WGS sequence"/>
</dbReference>
<comment type="subcellular location">
    <subcellularLocation>
        <location evidence="1">Cytoplasm</location>
        <location evidence="1">Cytoskeleton</location>
    </subcellularLocation>
</comment>
<evidence type="ECO:0000313" key="5">
    <source>
        <dbReference type="EMBL" id="CAF4082452.1"/>
    </source>
</evidence>
<feature type="non-terminal residue" evidence="5">
    <location>
        <position position="1"/>
    </location>
</feature>
<dbReference type="AlphaFoldDB" id="A0A8S2Q2Q5"/>
<dbReference type="InterPro" id="IPR052410">
    <property type="entry name" value="DRC5"/>
</dbReference>
<comment type="caution">
    <text evidence="5">The sequence shown here is derived from an EMBL/GenBank/DDBJ whole genome shotgun (WGS) entry which is preliminary data.</text>
</comment>
<accession>A0A8S2Q2Q5</accession>
<organism evidence="5 6">
    <name type="scientific">Didymodactylos carnosus</name>
    <dbReference type="NCBI Taxonomy" id="1234261"/>
    <lineage>
        <taxon>Eukaryota</taxon>
        <taxon>Metazoa</taxon>
        <taxon>Spiralia</taxon>
        <taxon>Gnathifera</taxon>
        <taxon>Rotifera</taxon>
        <taxon>Eurotatoria</taxon>
        <taxon>Bdelloidea</taxon>
        <taxon>Philodinida</taxon>
        <taxon>Philodinidae</taxon>
        <taxon>Didymodactylos</taxon>
    </lineage>
</organism>
<dbReference type="SUPFAM" id="SSF52047">
    <property type="entry name" value="RNI-like"/>
    <property type="match status" value="1"/>
</dbReference>
<gene>
    <name evidence="4" type="ORF">OVA965_LOCUS27477</name>
    <name evidence="5" type="ORF">TMI583_LOCUS28221</name>
</gene>
<dbReference type="Pfam" id="PF13516">
    <property type="entry name" value="LRR_6"/>
    <property type="match status" value="3"/>
</dbReference>
<keyword evidence="3" id="KW-0206">Cytoskeleton</keyword>